<evidence type="ECO:0000313" key="3">
    <source>
        <dbReference type="EMBL" id="SMC36534.1"/>
    </source>
</evidence>
<reference evidence="3 4" key="1">
    <citation type="submission" date="2017-04" db="EMBL/GenBank/DDBJ databases">
        <authorList>
            <person name="Afonso C.L."/>
            <person name="Miller P.J."/>
            <person name="Scott M.A."/>
            <person name="Spackman E."/>
            <person name="Goraichik I."/>
            <person name="Dimitrov K.M."/>
            <person name="Suarez D.L."/>
            <person name="Swayne D.E."/>
        </authorList>
    </citation>
    <scope>NUCLEOTIDE SEQUENCE [LARGE SCALE GENOMIC DNA]</scope>
    <source>
        <strain evidence="3 4">DSM 3385</strain>
    </source>
</reference>
<dbReference type="SUPFAM" id="SSF56214">
    <property type="entry name" value="4'-phosphopantetheinyl transferase"/>
    <property type="match status" value="1"/>
</dbReference>
<evidence type="ECO:0000256" key="1">
    <source>
        <dbReference type="ARBA" id="ARBA00022679"/>
    </source>
</evidence>
<dbReference type="GO" id="GO:0000287">
    <property type="term" value="F:magnesium ion binding"/>
    <property type="evidence" value="ECO:0007669"/>
    <property type="project" value="InterPro"/>
</dbReference>
<dbReference type="GO" id="GO:0008897">
    <property type="term" value="F:holo-[acyl-carrier-protein] synthase activity"/>
    <property type="evidence" value="ECO:0007669"/>
    <property type="project" value="InterPro"/>
</dbReference>
<dbReference type="Pfam" id="PF01648">
    <property type="entry name" value="ACPS"/>
    <property type="match status" value="1"/>
</dbReference>
<accession>A0A1W1YK56</accession>
<gene>
    <name evidence="3" type="ORF">SAMN02746065_101129</name>
</gene>
<dbReference type="Gene3D" id="3.90.470.20">
    <property type="entry name" value="4'-phosphopantetheinyl transferase domain"/>
    <property type="match status" value="1"/>
</dbReference>
<organism evidence="3 4">
    <name type="scientific">Desulfocicer vacuolatum DSM 3385</name>
    <dbReference type="NCBI Taxonomy" id="1121400"/>
    <lineage>
        <taxon>Bacteria</taxon>
        <taxon>Pseudomonadati</taxon>
        <taxon>Thermodesulfobacteriota</taxon>
        <taxon>Desulfobacteria</taxon>
        <taxon>Desulfobacterales</taxon>
        <taxon>Desulfobacteraceae</taxon>
        <taxon>Desulfocicer</taxon>
    </lineage>
</organism>
<feature type="domain" description="4'-phosphopantetheinyl transferase" evidence="2">
    <location>
        <begin position="95"/>
        <end position="160"/>
    </location>
</feature>
<dbReference type="EMBL" id="FWXY01000001">
    <property type="protein sequence ID" value="SMC36534.1"/>
    <property type="molecule type" value="Genomic_DNA"/>
</dbReference>
<dbReference type="InterPro" id="IPR008278">
    <property type="entry name" value="4-PPantetheinyl_Trfase_dom"/>
</dbReference>
<dbReference type="Proteomes" id="UP000192418">
    <property type="component" value="Unassembled WGS sequence"/>
</dbReference>
<protein>
    <submittedName>
        <fullName evidence="3">4'-phosphopantetheinyl transferase</fullName>
    </submittedName>
</protein>
<dbReference type="STRING" id="1121400.SAMN02746065_101129"/>
<proteinExistence type="predicted"/>
<keyword evidence="4" id="KW-1185">Reference proteome</keyword>
<evidence type="ECO:0000259" key="2">
    <source>
        <dbReference type="Pfam" id="PF01648"/>
    </source>
</evidence>
<dbReference type="AlphaFoldDB" id="A0A1W1YK56"/>
<name>A0A1W1YK56_9BACT</name>
<sequence length="202" mass="21943">MIPGHHGGLSPRGAGVLFPVVMQVPLHIRELSPKKRLKALGMLARQSVRFSARRAGVVMGTFPKGDQGQPLPWGGVHWSLSHKPCHVAGVVSRRPVGIDIEEIKPVAPGLFRRICSKGETRLFHDVLREIVFFRCFTAKEAVLKLHGIGLIGLKDVSVVSVDGPLHLKLSYKGVVTRVEHFMSDGHVASIAGGQSHVVWTGP</sequence>
<keyword evidence="1 3" id="KW-0808">Transferase</keyword>
<evidence type="ECO:0000313" key="4">
    <source>
        <dbReference type="Proteomes" id="UP000192418"/>
    </source>
</evidence>
<dbReference type="InterPro" id="IPR037143">
    <property type="entry name" value="4-PPantetheinyl_Trfase_dom_sf"/>
</dbReference>